<evidence type="ECO:0000256" key="11">
    <source>
        <dbReference type="SAM" id="SignalP"/>
    </source>
</evidence>
<comment type="similarity">
    <text evidence="2">Belongs to the ROT1 family.</text>
</comment>
<keyword evidence="5" id="KW-0812">Transmembrane</keyword>
<evidence type="ECO:0000313" key="12">
    <source>
        <dbReference type="EMBL" id="KAF6224886.1"/>
    </source>
</evidence>
<organism evidence="12 13">
    <name type="scientific">Letharia lupina</name>
    <dbReference type="NCBI Taxonomy" id="560253"/>
    <lineage>
        <taxon>Eukaryota</taxon>
        <taxon>Fungi</taxon>
        <taxon>Dikarya</taxon>
        <taxon>Ascomycota</taxon>
        <taxon>Pezizomycotina</taxon>
        <taxon>Lecanoromycetes</taxon>
        <taxon>OSLEUM clade</taxon>
        <taxon>Lecanoromycetidae</taxon>
        <taxon>Lecanorales</taxon>
        <taxon>Lecanorineae</taxon>
        <taxon>Parmeliaceae</taxon>
        <taxon>Letharia</taxon>
    </lineage>
</organism>
<keyword evidence="6 11" id="KW-0732">Signal</keyword>
<protein>
    <recommendedName>
        <fullName evidence="4">Protein ROT1</fullName>
    </recommendedName>
    <alternativeName>
        <fullName evidence="3">Protein rot1</fullName>
    </alternativeName>
</protein>
<dbReference type="GO" id="GO:0051082">
    <property type="term" value="F:unfolded protein binding"/>
    <property type="evidence" value="ECO:0007669"/>
    <property type="project" value="TreeGrafter"/>
</dbReference>
<dbReference type="GO" id="GO:0005789">
    <property type="term" value="C:endoplasmic reticulum membrane"/>
    <property type="evidence" value="ECO:0007669"/>
    <property type="project" value="UniProtKB-SubCell"/>
</dbReference>
<proteinExistence type="inferred from homology"/>
<dbReference type="GO" id="GO:0006458">
    <property type="term" value="P:'de novo' protein folding"/>
    <property type="evidence" value="ECO:0007669"/>
    <property type="project" value="InterPro"/>
</dbReference>
<reference evidence="12 13" key="1">
    <citation type="journal article" date="2020" name="Genomics">
        <title>Complete, high-quality genomes from long-read metagenomic sequencing of two wolf lichen thalli reveals enigmatic genome architecture.</title>
        <authorList>
            <person name="McKenzie S.K."/>
            <person name="Walston R.F."/>
            <person name="Allen J.L."/>
        </authorList>
    </citation>
    <scope>NUCLEOTIDE SEQUENCE [LARGE SCALE GENOMIC DNA]</scope>
    <source>
        <strain evidence="12">WasteWater1</strain>
    </source>
</reference>
<keyword evidence="13" id="KW-1185">Reference proteome</keyword>
<comment type="subcellular location">
    <subcellularLocation>
        <location evidence="1">Endoplasmic reticulum membrane</location>
        <topology evidence="1">Single-pass type I membrane protein</topology>
    </subcellularLocation>
</comment>
<dbReference type="AlphaFoldDB" id="A0A8H6FEA1"/>
<accession>A0A8H6FEA1</accession>
<evidence type="ECO:0000256" key="5">
    <source>
        <dbReference type="ARBA" id="ARBA00022692"/>
    </source>
</evidence>
<evidence type="ECO:0000256" key="8">
    <source>
        <dbReference type="ARBA" id="ARBA00022989"/>
    </source>
</evidence>
<name>A0A8H6FEA1_9LECA</name>
<gene>
    <name evidence="12" type="ORF">HO133_010080</name>
</gene>
<evidence type="ECO:0000313" key="13">
    <source>
        <dbReference type="Proteomes" id="UP000593566"/>
    </source>
</evidence>
<comment type="caution">
    <text evidence="12">The sequence shown here is derived from an EMBL/GenBank/DDBJ whole genome shotgun (WGS) entry which is preliminary data.</text>
</comment>
<comment type="function">
    <text evidence="10">Required for normal levels of the cell wall 1,6-beta-glucan. Involved in a protein folding machinery chaperoning proteins acting in various physiological processes including cell wall synthesis and lysis of autophagic bodies.</text>
</comment>
<dbReference type="PANTHER" id="PTHR28090:SF1">
    <property type="entry name" value="PROTEIN ROT1"/>
    <property type="match status" value="1"/>
</dbReference>
<evidence type="ECO:0000256" key="10">
    <source>
        <dbReference type="ARBA" id="ARBA00024969"/>
    </source>
</evidence>
<evidence type="ECO:0000256" key="3">
    <source>
        <dbReference type="ARBA" id="ARBA00016195"/>
    </source>
</evidence>
<keyword evidence="7" id="KW-0256">Endoplasmic reticulum</keyword>
<evidence type="ECO:0000256" key="7">
    <source>
        <dbReference type="ARBA" id="ARBA00022824"/>
    </source>
</evidence>
<evidence type="ECO:0000256" key="6">
    <source>
        <dbReference type="ARBA" id="ARBA00022729"/>
    </source>
</evidence>
<dbReference type="GeneID" id="59338472"/>
<dbReference type="InterPro" id="IPR019623">
    <property type="entry name" value="Rot1"/>
</dbReference>
<evidence type="ECO:0000256" key="1">
    <source>
        <dbReference type="ARBA" id="ARBA00004115"/>
    </source>
</evidence>
<evidence type="ECO:0000256" key="2">
    <source>
        <dbReference type="ARBA" id="ARBA00007149"/>
    </source>
</evidence>
<keyword evidence="9" id="KW-0472">Membrane</keyword>
<evidence type="ECO:0000256" key="9">
    <source>
        <dbReference type="ARBA" id="ARBA00023136"/>
    </source>
</evidence>
<dbReference type="EMBL" id="JACCJB010000008">
    <property type="protein sequence ID" value="KAF6224886.1"/>
    <property type="molecule type" value="Genomic_DNA"/>
</dbReference>
<evidence type="ECO:0000256" key="4">
    <source>
        <dbReference type="ARBA" id="ARBA00017291"/>
    </source>
</evidence>
<dbReference type="Pfam" id="PF10681">
    <property type="entry name" value="Rot1"/>
    <property type="match status" value="1"/>
</dbReference>
<feature type="chain" id="PRO_5034260653" description="Protein ROT1" evidence="11">
    <location>
        <begin position="22"/>
        <end position="297"/>
    </location>
</feature>
<keyword evidence="8" id="KW-1133">Transmembrane helix</keyword>
<dbReference type="RefSeq" id="XP_037153753.1">
    <property type="nucleotide sequence ID" value="XM_037300936.1"/>
</dbReference>
<dbReference type="Proteomes" id="UP000593566">
    <property type="component" value="Unassembled WGS sequence"/>
</dbReference>
<sequence>MIVSLRSSLAASALLIYSIFAQTDPQLTGTWTTKSRSVITGPGFYDPVNEKIFEPALTGFSYSFTDDGHYEEAYYRAISNPGDPSCPQGVIQWQHGTYAKNANGSLTLTPFGVDGRQLLSDPCNNANAIFTRYNQFELFKDYEVVVDGYSKAQRLNLFASDGSPLNPMYLAYNPPEMLPTQTLNPTASASGAGATSTGKAKRTLEDMDSFVEPLNKSVLRKRREPVNADKWWWMGYNPSFLAGRDDELIRLRDVTLAILSQSPAANTHKAEKFFELKPTEKDKEGLKDLLPRVRRVD</sequence>
<feature type="signal peptide" evidence="11">
    <location>
        <begin position="1"/>
        <end position="21"/>
    </location>
</feature>
<dbReference type="PANTHER" id="PTHR28090">
    <property type="entry name" value="PROTEIN ROT1"/>
    <property type="match status" value="1"/>
</dbReference>